<dbReference type="AlphaFoldDB" id="A0A543G151"/>
<feature type="transmembrane region" description="Helical" evidence="1">
    <location>
        <begin position="165"/>
        <end position="183"/>
    </location>
</feature>
<evidence type="ECO:0000313" key="3">
    <source>
        <dbReference type="Proteomes" id="UP000320773"/>
    </source>
</evidence>
<comment type="caution">
    <text evidence="2">The sequence shown here is derived from an EMBL/GenBank/DDBJ whole genome shotgun (WGS) entry which is preliminary data.</text>
</comment>
<gene>
    <name evidence="2" type="ORF">BC670_0616</name>
</gene>
<dbReference type="EMBL" id="VFPJ01000001">
    <property type="protein sequence ID" value="TQM39785.1"/>
    <property type="molecule type" value="Genomic_DNA"/>
</dbReference>
<name>A0A543G151_9FLAO</name>
<accession>A0A543G151</accession>
<protein>
    <submittedName>
        <fullName evidence="2">Uncharacterized protein</fullName>
    </submittedName>
</protein>
<sequence>MKPRGSRFPKLKYKIMSKRVFSLLFLFVVLVGTLVGCKTANVLPPTIIEKTNTITKKEVVHDTIFETKKDSSYYRAWLECQDGKVVVSPLTPKGGIKKGQYLKPPNVQLKNNILTVDCETEAQKMYAKWKDTYIHENRQNTTSKPVLVERKLTWWQQSQIWCGRLFLVLIMLLIGIRVASIYYKKTI</sequence>
<keyword evidence="1" id="KW-0812">Transmembrane</keyword>
<proteinExistence type="predicted"/>
<evidence type="ECO:0000256" key="1">
    <source>
        <dbReference type="SAM" id="Phobius"/>
    </source>
</evidence>
<reference evidence="2 3" key="1">
    <citation type="submission" date="2019-06" db="EMBL/GenBank/DDBJ databases">
        <title>Genomic Encyclopedia of Archaeal and Bacterial Type Strains, Phase II (KMG-II): from individual species to whole genera.</title>
        <authorList>
            <person name="Goeker M."/>
        </authorList>
    </citation>
    <scope>NUCLEOTIDE SEQUENCE [LARGE SCALE GENOMIC DNA]</scope>
    <source>
        <strain evidence="2 3">DSM 24789</strain>
    </source>
</reference>
<evidence type="ECO:0000313" key="2">
    <source>
        <dbReference type="EMBL" id="TQM39785.1"/>
    </source>
</evidence>
<keyword evidence="1" id="KW-1133">Transmembrane helix</keyword>
<organism evidence="2 3">
    <name type="scientific">Flavobacterium branchiophilum</name>
    <dbReference type="NCBI Taxonomy" id="55197"/>
    <lineage>
        <taxon>Bacteria</taxon>
        <taxon>Pseudomonadati</taxon>
        <taxon>Bacteroidota</taxon>
        <taxon>Flavobacteriia</taxon>
        <taxon>Flavobacteriales</taxon>
        <taxon>Flavobacteriaceae</taxon>
        <taxon>Flavobacterium</taxon>
    </lineage>
</organism>
<dbReference type="Proteomes" id="UP000320773">
    <property type="component" value="Unassembled WGS sequence"/>
</dbReference>
<keyword evidence="1" id="KW-0472">Membrane</keyword>